<dbReference type="InterPro" id="IPR017927">
    <property type="entry name" value="FAD-bd_FR_type"/>
</dbReference>
<dbReference type="InterPro" id="IPR007037">
    <property type="entry name" value="SIP_rossman_dom"/>
</dbReference>
<dbReference type="InterPro" id="IPR017938">
    <property type="entry name" value="Riboflavin_synthase-like_b-brl"/>
</dbReference>
<dbReference type="InterPro" id="IPR039374">
    <property type="entry name" value="SIP_fam"/>
</dbReference>
<dbReference type="PANTHER" id="PTHR30157:SF0">
    <property type="entry name" value="NADPH-DEPENDENT FERRIC-CHELATE REDUCTASE"/>
    <property type="match status" value="1"/>
</dbReference>
<accession>K6VHX0</accession>
<dbReference type="RefSeq" id="WP_006592320.1">
    <property type="nucleotide sequence ID" value="NZ_BAHD01000026.1"/>
</dbReference>
<dbReference type="InterPro" id="IPR013113">
    <property type="entry name" value="SIP_FAD-bd"/>
</dbReference>
<dbReference type="Pfam" id="PF08021">
    <property type="entry name" value="FAD_binding_9"/>
    <property type="match status" value="1"/>
</dbReference>
<organism evidence="2 3">
    <name type="scientific">Kineosphaera limosa NBRC 100340</name>
    <dbReference type="NCBI Taxonomy" id="1184609"/>
    <lineage>
        <taxon>Bacteria</taxon>
        <taxon>Bacillati</taxon>
        <taxon>Actinomycetota</taxon>
        <taxon>Actinomycetes</taxon>
        <taxon>Micrococcales</taxon>
        <taxon>Dermatophilaceae</taxon>
        <taxon>Kineosphaera</taxon>
    </lineage>
</organism>
<evidence type="ECO:0000313" key="3">
    <source>
        <dbReference type="Proteomes" id="UP000008366"/>
    </source>
</evidence>
<dbReference type="STRING" id="1184609.KILIM_026_00590"/>
<dbReference type="OrthoDB" id="3291337at2"/>
<feature type="domain" description="FAD-binding FR-type" evidence="1">
    <location>
        <begin position="32"/>
        <end position="160"/>
    </location>
</feature>
<comment type="caution">
    <text evidence="2">The sequence shown here is derived from an EMBL/GenBank/DDBJ whole genome shotgun (WGS) entry which is preliminary data.</text>
</comment>
<dbReference type="eggNOG" id="COG2375">
    <property type="taxonomic scope" value="Bacteria"/>
</dbReference>
<dbReference type="Proteomes" id="UP000008366">
    <property type="component" value="Unassembled WGS sequence"/>
</dbReference>
<dbReference type="GO" id="GO:0016491">
    <property type="term" value="F:oxidoreductase activity"/>
    <property type="evidence" value="ECO:0007669"/>
    <property type="project" value="InterPro"/>
</dbReference>
<dbReference type="SUPFAM" id="SSF63380">
    <property type="entry name" value="Riboflavin synthase domain-like"/>
    <property type="match status" value="1"/>
</dbReference>
<dbReference type="PROSITE" id="PS51384">
    <property type="entry name" value="FAD_FR"/>
    <property type="match status" value="1"/>
</dbReference>
<dbReference type="PANTHER" id="PTHR30157">
    <property type="entry name" value="FERRIC REDUCTASE, NADPH-DEPENDENT"/>
    <property type="match status" value="1"/>
</dbReference>
<evidence type="ECO:0000313" key="2">
    <source>
        <dbReference type="EMBL" id="GAB95788.1"/>
    </source>
</evidence>
<dbReference type="Pfam" id="PF04954">
    <property type="entry name" value="SIP"/>
    <property type="match status" value="1"/>
</dbReference>
<reference evidence="2 3" key="1">
    <citation type="submission" date="2012-08" db="EMBL/GenBank/DDBJ databases">
        <title>Whole genome shotgun sequence of Kineosphaera limosa NBRC 100340.</title>
        <authorList>
            <person name="Yoshida I."/>
            <person name="Isaki S."/>
            <person name="Hosoyama A."/>
            <person name="Tsuchikane K."/>
            <person name="Katsumata H."/>
            <person name="Ando Y."/>
            <person name="Ohji S."/>
            <person name="Hamada M."/>
            <person name="Tamura T."/>
            <person name="Yamazoe A."/>
            <person name="Yamazaki S."/>
            <person name="Fujita N."/>
        </authorList>
    </citation>
    <scope>NUCLEOTIDE SEQUENCE [LARGE SCALE GENOMIC DNA]</scope>
    <source>
        <strain evidence="2 3">NBRC 100340</strain>
    </source>
</reference>
<evidence type="ECO:0000259" key="1">
    <source>
        <dbReference type="PROSITE" id="PS51384"/>
    </source>
</evidence>
<dbReference type="Gene3D" id="2.40.30.10">
    <property type="entry name" value="Translation factors"/>
    <property type="match status" value="1"/>
</dbReference>
<gene>
    <name evidence="2" type="ORF">KILIM_026_00590</name>
</gene>
<dbReference type="CDD" id="cd06193">
    <property type="entry name" value="siderophore_interacting"/>
    <property type="match status" value="1"/>
</dbReference>
<dbReference type="EMBL" id="BAHD01000026">
    <property type="protein sequence ID" value="GAB95788.1"/>
    <property type="molecule type" value="Genomic_DNA"/>
</dbReference>
<dbReference type="Gene3D" id="3.40.50.80">
    <property type="entry name" value="Nucleotide-binding domain of ferredoxin-NADP reductase (FNR) module"/>
    <property type="match status" value="1"/>
</dbReference>
<protein>
    <submittedName>
        <fullName evidence="2">Putative siderophore-interacting protein</fullName>
    </submittedName>
</protein>
<dbReference type="AlphaFoldDB" id="K6VHX0"/>
<name>K6VHX0_9MICO</name>
<dbReference type="InterPro" id="IPR039261">
    <property type="entry name" value="FNR_nucleotide-bd"/>
</dbReference>
<keyword evidence="3" id="KW-1185">Reference proteome</keyword>
<proteinExistence type="predicted"/>
<sequence length="295" mass="31503">MTVAALRDALVERVWGVYAARSSAPPPRRPTHHQVIAQVSAVRELTPGLRRITLVAPDLAAWRPAGPDEYFGLLMPRRGSALQLPDAGRRDVRAALAELPEATRPDLRWYTVAEYRPHDSEIDVDVVLHGDAGPGSAWACGAAPGDAVGVRTSGACYAPPQPQARQLLVADETALPALAAIIRSLSDPLPPLEVHIEVPDVRFVDAYNASFARLSDSPLGSAVVHDRGSAEPGAAILPALTAPTTPAFDGRALGYAWLCGESTTVTTLRRHLVASGVDKRHIFFSGYWKRGAARG</sequence>